<dbReference type="KEGG" id="slr:L21SP2_2349"/>
<dbReference type="EMBL" id="CP006939">
    <property type="protein sequence ID" value="AHC15702.1"/>
    <property type="molecule type" value="Genomic_DNA"/>
</dbReference>
<accession>V5WIP1</accession>
<protein>
    <submittedName>
        <fullName evidence="5">Transcriptional regulator, LacI family</fullName>
    </submittedName>
</protein>
<dbReference type="SUPFAM" id="SSF53822">
    <property type="entry name" value="Periplasmic binding protein-like I"/>
    <property type="match status" value="1"/>
</dbReference>
<dbReference type="PANTHER" id="PTHR30146">
    <property type="entry name" value="LACI-RELATED TRANSCRIPTIONAL REPRESSOR"/>
    <property type="match status" value="1"/>
</dbReference>
<feature type="domain" description="HTH lacI-type" evidence="4">
    <location>
        <begin position="4"/>
        <end position="58"/>
    </location>
</feature>
<dbReference type="AlphaFoldDB" id="V5WIP1"/>
<organism evidence="5 6">
    <name type="scientific">Salinispira pacifica</name>
    <dbReference type="NCBI Taxonomy" id="1307761"/>
    <lineage>
        <taxon>Bacteria</taxon>
        <taxon>Pseudomonadati</taxon>
        <taxon>Spirochaetota</taxon>
        <taxon>Spirochaetia</taxon>
        <taxon>Spirochaetales</taxon>
        <taxon>Spirochaetaceae</taxon>
        <taxon>Salinispira</taxon>
    </lineage>
</organism>
<proteinExistence type="predicted"/>
<evidence type="ECO:0000259" key="4">
    <source>
        <dbReference type="PROSITE" id="PS50932"/>
    </source>
</evidence>
<evidence type="ECO:0000313" key="5">
    <source>
        <dbReference type="EMBL" id="AHC15702.1"/>
    </source>
</evidence>
<evidence type="ECO:0000256" key="2">
    <source>
        <dbReference type="ARBA" id="ARBA00023125"/>
    </source>
</evidence>
<name>V5WIP1_9SPIO</name>
<dbReference type="HOGENOM" id="CLU_037628_6_1_12"/>
<sequence>MAKVKLQDVARSAGVSISTVSRVINNPDMVHRQTRESVEAAIRELGFLPKAGASKLHPGSGETGSGSVEHGCNGTSPVVALVSPVNDSDFYFDLQISLQENLLAINHYPLLIHTDGELSLLHFLEKDSAWLDAVDAVVVLSCEIEDRAMEILKKRGVPVACVHRRNRSVFSVLNNDYLGGYDAAQYLWSRGHRRFGLVSWDAFGSDRKGDRVTGFTNYLMENGVEIPESQRIASDLSIAGGRKAMAELSRGELPDAVFFTSDTMAIGGLQFCRDEGITVPDTLAIMGFDDIRMASVMGLTTMKQFIAAKTRLVVDELDACLKTGSGELDQREVTITPELVRRISA</sequence>
<dbReference type="InterPro" id="IPR000843">
    <property type="entry name" value="HTH_LacI"/>
</dbReference>
<evidence type="ECO:0000313" key="6">
    <source>
        <dbReference type="Proteomes" id="UP000018680"/>
    </source>
</evidence>
<dbReference type="InterPro" id="IPR046335">
    <property type="entry name" value="LacI/GalR-like_sensor"/>
</dbReference>
<dbReference type="CDD" id="cd01392">
    <property type="entry name" value="HTH_LacI"/>
    <property type="match status" value="1"/>
</dbReference>
<dbReference type="SMART" id="SM00354">
    <property type="entry name" value="HTH_LACI"/>
    <property type="match status" value="1"/>
</dbReference>
<reference evidence="5 6" key="1">
    <citation type="journal article" date="2015" name="Stand. Genomic Sci.">
        <title>Complete genome sequence and description of Salinispira pacifica gen. nov., sp. nov., a novel spirochaete isolated form a hypersaline microbial mat.</title>
        <authorList>
            <person name="Ben Hania W."/>
            <person name="Joseph M."/>
            <person name="Schumann P."/>
            <person name="Bunk B."/>
            <person name="Fiebig A."/>
            <person name="Sproer C."/>
            <person name="Klenk H.P."/>
            <person name="Fardeau M.L."/>
            <person name="Spring S."/>
        </authorList>
    </citation>
    <scope>NUCLEOTIDE SEQUENCE [LARGE SCALE GENOMIC DNA]</scope>
    <source>
        <strain evidence="5 6">L21-RPul-D2</strain>
    </source>
</reference>
<dbReference type="CDD" id="cd06267">
    <property type="entry name" value="PBP1_LacI_sugar_binding-like"/>
    <property type="match status" value="1"/>
</dbReference>
<evidence type="ECO:0000256" key="3">
    <source>
        <dbReference type="ARBA" id="ARBA00023163"/>
    </source>
</evidence>
<dbReference type="PROSITE" id="PS50932">
    <property type="entry name" value="HTH_LACI_2"/>
    <property type="match status" value="1"/>
</dbReference>
<dbReference type="Pfam" id="PF13377">
    <property type="entry name" value="Peripla_BP_3"/>
    <property type="match status" value="1"/>
</dbReference>
<keyword evidence="6" id="KW-1185">Reference proteome</keyword>
<dbReference type="Gene3D" id="3.40.50.2300">
    <property type="match status" value="2"/>
</dbReference>
<dbReference type="eggNOG" id="COG1609">
    <property type="taxonomic scope" value="Bacteria"/>
</dbReference>
<gene>
    <name evidence="5" type="ORF">L21SP2_2349</name>
</gene>
<dbReference type="PRINTS" id="PR00036">
    <property type="entry name" value="HTHLACI"/>
</dbReference>
<dbReference type="RefSeq" id="WP_024268606.1">
    <property type="nucleotide sequence ID" value="NC_023035.1"/>
</dbReference>
<keyword evidence="1" id="KW-0805">Transcription regulation</keyword>
<dbReference type="STRING" id="1307761.L21SP2_2349"/>
<keyword evidence="2" id="KW-0238">DNA-binding</keyword>
<dbReference type="GO" id="GO:0003700">
    <property type="term" value="F:DNA-binding transcription factor activity"/>
    <property type="evidence" value="ECO:0007669"/>
    <property type="project" value="TreeGrafter"/>
</dbReference>
<dbReference type="Pfam" id="PF00356">
    <property type="entry name" value="LacI"/>
    <property type="match status" value="1"/>
</dbReference>
<dbReference type="InterPro" id="IPR010982">
    <property type="entry name" value="Lambda_DNA-bd_dom_sf"/>
</dbReference>
<keyword evidence="3" id="KW-0804">Transcription</keyword>
<dbReference type="SUPFAM" id="SSF47413">
    <property type="entry name" value="lambda repressor-like DNA-binding domains"/>
    <property type="match status" value="1"/>
</dbReference>
<dbReference type="PANTHER" id="PTHR30146:SF109">
    <property type="entry name" value="HTH-TYPE TRANSCRIPTIONAL REGULATOR GALS"/>
    <property type="match status" value="1"/>
</dbReference>
<dbReference type="GO" id="GO:0000976">
    <property type="term" value="F:transcription cis-regulatory region binding"/>
    <property type="evidence" value="ECO:0007669"/>
    <property type="project" value="TreeGrafter"/>
</dbReference>
<dbReference type="Proteomes" id="UP000018680">
    <property type="component" value="Chromosome"/>
</dbReference>
<dbReference type="Gene3D" id="1.10.260.40">
    <property type="entry name" value="lambda repressor-like DNA-binding domains"/>
    <property type="match status" value="1"/>
</dbReference>
<evidence type="ECO:0000256" key="1">
    <source>
        <dbReference type="ARBA" id="ARBA00023015"/>
    </source>
</evidence>
<dbReference type="OrthoDB" id="305766at2"/>
<dbReference type="PROSITE" id="PS00356">
    <property type="entry name" value="HTH_LACI_1"/>
    <property type="match status" value="1"/>
</dbReference>
<dbReference type="InterPro" id="IPR028082">
    <property type="entry name" value="Peripla_BP_I"/>
</dbReference>